<dbReference type="Pfam" id="PF13669">
    <property type="entry name" value="Glyoxalase_4"/>
    <property type="match status" value="1"/>
</dbReference>
<comment type="caution">
    <text evidence="3">The sequence shown here is derived from an EMBL/GenBank/DDBJ whole genome shotgun (WGS) entry which is preliminary data.</text>
</comment>
<dbReference type="SUPFAM" id="SSF54593">
    <property type="entry name" value="Glyoxalase/Bleomycin resistance protein/Dihydroxybiphenyl dioxygenase"/>
    <property type="match status" value="1"/>
</dbReference>
<evidence type="ECO:0000313" key="4">
    <source>
        <dbReference type="Proteomes" id="UP001595945"/>
    </source>
</evidence>
<organism evidence="3 4">
    <name type="scientific">Halorussus aquaticus</name>
    <dbReference type="NCBI Taxonomy" id="2953748"/>
    <lineage>
        <taxon>Archaea</taxon>
        <taxon>Methanobacteriati</taxon>
        <taxon>Methanobacteriota</taxon>
        <taxon>Stenosarchaea group</taxon>
        <taxon>Halobacteria</taxon>
        <taxon>Halobacteriales</taxon>
        <taxon>Haladaptataceae</taxon>
        <taxon>Halorussus</taxon>
    </lineage>
</organism>
<dbReference type="Gene3D" id="3.10.180.10">
    <property type="entry name" value="2,3-Dihydroxybiphenyl 1,2-Dioxygenase, domain 1"/>
    <property type="match status" value="1"/>
</dbReference>
<feature type="domain" description="VOC" evidence="2">
    <location>
        <begin position="5"/>
        <end position="131"/>
    </location>
</feature>
<evidence type="ECO:0000256" key="1">
    <source>
        <dbReference type="ARBA" id="ARBA00022723"/>
    </source>
</evidence>
<dbReference type="PANTHER" id="PTHR43048">
    <property type="entry name" value="METHYLMALONYL-COA EPIMERASE"/>
    <property type="match status" value="1"/>
</dbReference>
<dbReference type="Proteomes" id="UP001595945">
    <property type="component" value="Unassembled WGS sequence"/>
</dbReference>
<dbReference type="GeneID" id="73045762"/>
<dbReference type="InterPro" id="IPR037523">
    <property type="entry name" value="VOC_core"/>
</dbReference>
<proteinExistence type="predicted"/>
<keyword evidence="4" id="KW-1185">Reference proteome</keyword>
<dbReference type="InterPro" id="IPR051785">
    <property type="entry name" value="MMCE/EMCE_epimerase"/>
</dbReference>
<dbReference type="EMBL" id="JBHSHT010000001">
    <property type="protein sequence ID" value="MFC4823193.1"/>
    <property type="molecule type" value="Genomic_DNA"/>
</dbReference>
<dbReference type="InterPro" id="IPR029068">
    <property type="entry name" value="Glyas_Bleomycin-R_OHBP_Dase"/>
</dbReference>
<evidence type="ECO:0000259" key="2">
    <source>
        <dbReference type="PROSITE" id="PS51819"/>
    </source>
</evidence>
<gene>
    <name evidence="3" type="ORF">ACFO9K_02845</name>
</gene>
<reference evidence="3 4" key="1">
    <citation type="journal article" date="2019" name="Int. J. Syst. Evol. Microbiol.">
        <title>The Global Catalogue of Microorganisms (GCM) 10K type strain sequencing project: providing services to taxonomists for standard genome sequencing and annotation.</title>
        <authorList>
            <consortium name="The Broad Institute Genomics Platform"/>
            <consortium name="The Broad Institute Genome Sequencing Center for Infectious Disease"/>
            <person name="Wu L."/>
            <person name="Ma J."/>
        </authorList>
    </citation>
    <scope>NUCLEOTIDE SEQUENCE [LARGE SCALE GENOMIC DNA]</scope>
    <source>
        <strain evidence="3 4">XZYJ18</strain>
    </source>
</reference>
<dbReference type="PANTHER" id="PTHR43048:SF3">
    <property type="entry name" value="METHYLMALONYL-COA EPIMERASE, MITOCHONDRIAL"/>
    <property type="match status" value="1"/>
</dbReference>
<dbReference type="GO" id="GO:0046872">
    <property type="term" value="F:metal ion binding"/>
    <property type="evidence" value="ECO:0007669"/>
    <property type="project" value="UniProtKB-KW"/>
</dbReference>
<accession>A0ABD5PXY3</accession>
<sequence length="154" mass="16927">MPEVRVDHVGIAVHSVADAEPLLELLGAEKLVHETDPTGAFRWAYYLLGDASRVELVEPVSGEESFLTDFLAENGPGMHHVTLEVADLNAAVAALEAEGVRVVDRTDYEEWGEAFVSPRNPTGVLLQLMEYRGPFTEGRPDPERLYIGGKRLAE</sequence>
<name>A0ABD5PXY3_9EURY</name>
<keyword evidence="1" id="KW-0479">Metal-binding</keyword>
<dbReference type="AlphaFoldDB" id="A0ABD5PXY3"/>
<dbReference type="PROSITE" id="PS51819">
    <property type="entry name" value="VOC"/>
    <property type="match status" value="1"/>
</dbReference>
<evidence type="ECO:0000313" key="3">
    <source>
        <dbReference type="EMBL" id="MFC4823193.1"/>
    </source>
</evidence>
<protein>
    <submittedName>
        <fullName evidence="3">VOC family protein</fullName>
    </submittedName>
</protein>
<dbReference type="RefSeq" id="WP_368410485.1">
    <property type="nucleotide sequence ID" value="NZ_CP100400.1"/>
</dbReference>